<reference evidence="5 6" key="1">
    <citation type="submission" date="2017-11" db="EMBL/GenBank/DDBJ databases">
        <title>Genomic Encyclopedia of Archaeal and Bacterial Type Strains, Phase II (KMG-II): From Individual Species to Whole Genera.</title>
        <authorList>
            <person name="Goeker M."/>
        </authorList>
    </citation>
    <scope>NUCLEOTIDE SEQUENCE [LARGE SCALE GENOMIC DNA]</scope>
    <source>
        <strain evidence="5 6">DSM 25478</strain>
    </source>
</reference>
<dbReference type="GO" id="GO:0004252">
    <property type="term" value="F:serine-type endopeptidase activity"/>
    <property type="evidence" value="ECO:0007669"/>
    <property type="project" value="UniProtKB-UniRule"/>
</dbReference>
<keyword evidence="1" id="KW-0645">Protease</keyword>
<dbReference type="EC" id="3.4.21.53" evidence="1"/>
<dbReference type="GO" id="GO:0005524">
    <property type="term" value="F:ATP binding"/>
    <property type="evidence" value="ECO:0007669"/>
    <property type="project" value="InterPro"/>
</dbReference>
<dbReference type="Gene3D" id="2.30.42.10">
    <property type="match status" value="1"/>
</dbReference>
<feature type="region of interest" description="Disordered" evidence="2">
    <location>
        <begin position="1"/>
        <end position="53"/>
    </location>
</feature>
<keyword evidence="1" id="KW-0720">Serine protease</keyword>
<dbReference type="SUPFAM" id="SSF50156">
    <property type="entry name" value="PDZ domain-like"/>
    <property type="match status" value="1"/>
</dbReference>
<dbReference type="GO" id="GO:0030163">
    <property type="term" value="P:protein catabolic process"/>
    <property type="evidence" value="ECO:0007669"/>
    <property type="project" value="InterPro"/>
</dbReference>
<feature type="active site" evidence="1">
    <location>
        <position position="336"/>
    </location>
</feature>
<keyword evidence="3" id="KW-0472">Membrane</keyword>
<dbReference type="PANTHER" id="PTHR10046">
    <property type="entry name" value="ATP DEPENDENT LON PROTEASE FAMILY MEMBER"/>
    <property type="match status" value="1"/>
</dbReference>
<dbReference type="AlphaFoldDB" id="A0A2M9CYS2"/>
<sequence length="403" mass="41494">MSGVSPEHGPIGDDGRVSDERPTPDPTAGPVPGPAAASDTDVTEDYEPEPATRRATTLAASLLATLAIVAVMAFLPAPYAVRGPGPTEDVLGAQDGQELIQIKDEQTYPATGELRLVTVSVSGGPGFPADALTVLRGWVDEKRSVVPVESVFDLDQSREEVDAENQAEMTSSQESATVAALTELGYTVPATLTVVGTVEGSGAEGVVADGDVLTSVDGDELVTYDDLVDDLAKTSPGDDVELGVTRDGEPTTVTVTMSDIQGRTSLGVYLDQQFDLPVDVQIQIEDIGGPSAGTMFALGIIDKLTPEDEANGHVIAGTGTMSVDGQVGAIGGIRQKLYGAQRDGATWFLAPTSNCNEVVGNVPDGMHVTAVSTLTEALAAVTAIGQDDTDGLPTCEQAVEGKG</sequence>
<dbReference type="InterPro" id="IPR027065">
    <property type="entry name" value="Lon_Prtase"/>
</dbReference>
<evidence type="ECO:0000256" key="1">
    <source>
        <dbReference type="PROSITE-ProRule" id="PRU01122"/>
    </source>
</evidence>
<comment type="caution">
    <text evidence="5">The sequence shown here is derived from an EMBL/GenBank/DDBJ whole genome shotgun (WGS) entry which is preliminary data.</text>
</comment>
<protein>
    <recommendedName>
        <fullName evidence="1">endopeptidase La</fullName>
        <ecNumber evidence="1">3.4.21.53</ecNumber>
    </recommendedName>
</protein>
<evidence type="ECO:0000256" key="3">
    <source>
        <dbReference type="SAM" id="Phobius"/>
    </source>
</evidence>
<dbReference type="EMBL" id="PGFE01000001">
    <property type="protein sequence ID" value="PJJ77086.1"/>
    <property type="molecule type" value="Genomic_DNA"/>
</dbReference>
<feature type="compositionally biased region" description="Basic and acidic residues" evidence="2">
    <location>
        <begin position="10"/>
        <end position="23"/>
    </location>
</feature>
<dbReference type="GO" id="GO:0004176">
    <property type="term" value="F:ATP-dependent peptidase activity"/>
    <property type="evidence" value="ECO:0007669"/>
    <property type="project" value="UniProtKB-UniRule"/>
</dbReference>
<dbReference type="InterPro" id="IPR014721">
    <property type="entry name" value="Ribsml_uS5_D2-typ_fold_subgr"/>
</dbReference>
<evidence type="ECO:0000313" key="5">
    <source>
        <dbReference type="EMBL" id="PJJ77086.1"/>
    </source>
</evidence>
<dbReference type="Proteomes" id="UP000231693">
    <property type="component" value="Unassembled WGS sequence"/>
</dbReference>
<feature type="transmembrane region" description="Helical" evidence="3">
    <location>
        <begin position="58"/>
        <end position="81"/>
    </location>
</feature>
<dbReference type="Pfam" id="PF05362">
    <property type="entry name" value="Lon_C"/>
    <property type="match status" value="1"/>
</dbReference>
<dbReference type="InterPro" id="IPR020568">
    <property type="entry name" value="Ribosomal_Su5_D2-typ_SF"/>
</dbReference>
<keyword evidence="3" id="KW-1133">Transmembrane helix</keyword>
<dbReference type="Gene3D" id="3.30.230.10">
    <property type="match status" value="1"/>
</dbReference>
<organism evidence="5 6">
    <name type="scientific">Sediminihabitans luteus</name>
    <dbReference type="NCBI Taxonomy" id="1138585"/>
    <lineage>
        <taxon>Bacteria</taxon>
        <taxon>Bacillati</taxon>
        <taxon>Actinomycetota</taxon>
        <taxon>Actinomycetes</taxon>
        <taxon>Micrococcales</taxon>
        <taxon>Cellulomonadaceae</taxon>
        <taxon>Sediminihabitans</taxon>
    </lineage>
</organism>
<feature type="domain" description="Lon proteolytic" evidence="4">
    <location>
        <begin position="285"/>
        <end position="384"/>
    </location>
</feature>
<dbReference type="OrthoDB" id="2356897at2"/>
<gene>
    <name evidence="5" type="ORF">CLV28_0299</name>
</gene>
<keyword evidence="1" id="KW-0378">Hydrolase</keyword>
<evidence type="ECO:0000313" key="6">
    <source>
        <dbReference type="Proteomes" id="UP000231693"/>
    </source>
</evidence>
<comment type="similarity">
    <text evidence="1">Belongs to the peptidase S16 family.</text>
</comment>
<dbReference type="SUPFAM" id="SSF54211">
    <property type="entry name" value="Ribosomal protein S5 domain 2-like"/>
    <property type="match status" value="1"/>
</dbReference>
<accession>A0A2M9CYS2</accession>
<keyword evidence="3" id="KW-0812">Transmembrane</keyword>
<dbReference type="InterPro" id="IPR008269">
    <property type="entry name" value="Lon_proteolytic"/>
</dbReference>
<keyword evidence="6" id="KW-1185">Reference proteome</keyword>
<dbReference type="InterPro" id="IPR001478">
    <property type="entry name" value="PDZ"/>
</dbReference>
<feature type="compositionally biased region" description="Pro residues" evidence="2">
    <location>
        <begin position="24"/>
        <end position="33"/>
    </location>
</feature>
<evidence type="ECO:0000256" key="2">
    <source>
        <dbReference type="SAM" id="MobiDB-lite"/>
    </source>
</evidence>
<dbReference type="Pfam" id="PF13180">
    <property type="entry name" value="PDZ_2"/>
    <property type="match status" value="1"/>
</dbReference>
<name>A0A2M9CYS2_9CELL</name>
<dbReference type="PROSITE" id="PS51786">
    <property type="entry name" value="LON_PROTEOLYTIC"/>
    <property type="match status" value="1"/>
</dbReference>
<feature type="active site" evidence="1">
    <location>
        <position position="291"/>
    </location>
</feature>
<comment type="catalytic activity">
    <reaction evidence="1">
        <text>Hydrolysis of proteins in presence of ATP.</text>
        <dbReference type="EC" id="3.4.21.53"/>
    </reaction>
</comment>
<dbReference type="InterPro" id="IPR036034">
    <property type="entry name" value="PDZ_sf"/>
</dbReference>
<evidence type="ECO:0000259" key="4">
    <source>
        <dbReference type="PROSITE" id="PS51786"/>
    </source>
</evidence>
<proteinExistence type="inferred from homology"/>
<dbReference type="GO" id="GO:0006508">
    <property type="term" value="P:proteolysis"/>
    <property type="evidence" value="ECO:0007669"/>
    <property type="project" value="UniProtKB-KW"/>
</dbReference>